<evidence type="ECO:0000313" key="3">
    <source>
        <dbReference type="EMBL" id="CAD6504990.1"/>
    </source>
</evidence>
<evidence type="ECO:0000313" key="4">
    <source>
        <dbReference type="Proteomes" id="UP000683417"/>
    </source>
</evidence>
<feature type="signal peptide" evidence="2">
    <location>
        <begin position="1"/>
        <end position="18"/>
    </location>
</feature>
<dbReference type="EMBL" id="CAJHIT010000009">
    <property type="protein sequence ID" value="CAD6504990.1"/>
    <property type="molecule type" value="Genomic_DNA"/>
</dbReference>
<dbReference type="InterPro" id="IPR021476">
    <property type="entry name" value="Egh16-like"/>
</dbReference>
<organism evidence="3 4">
    <name type="scientific">Blumeria graminis f. sp. triticale</name>
    <dbReference type="NCBI Taxonomy" id="1689686"/>
    <lineage>
        <taxon>Eukaryota</taxon>
        <taxon>Fungi</taxon>
        <taxon>Dikarya</taxon>
        <taxon>Ascomycota</taxon>
        <taxon>Pezizomycotina</taxon>
        <taxon>Leotiomycetes</taxon>
        <taxon>Erysiphales</taxon>
        <taxon>Erysiphaceae</taxon>
        <taxon>Blumeria</taxon>
    </lineage>
</organism>
<feature type="chain" id="PRO_5040980498" evidence="2">
    <location>
        <begin position="19"/>
        <end position="271"/>
    </location>
</feature>
<sequence length="271" mass="28673">MIYQLLFAGLATIHLASSFGLSFRQFKVARAVHDVEGDDIVRDTCLGAKIPTAGSSDSCGRSARRSNDVESLLFMRDGTAACDNTQSIDNIDSADRDKQTIRVPKLVVGPNDTSISVDNHVIMMTVKGNENGVGSYTCMIDSTGTGNSTDAGIWTEMEVTSNSTDKISSDGGADVEIQAAIDPNQTCTGRLEDKENVCTVKCNDAAIPGSLEKSVYVQIEEEDSTPTPTDPTIDVEAQATGRAGARHSNAATKGTSGPIIVHPTQMSKPVI</sequence>
<keyword evidence="2" id="KW-0732">Signal</keyword>
<gene>
    <name evidence="3" type="ORF">BGTH12_LOCUS6348</name>
</gene>
<dbReference type="Pfam" id="PF11327">
    <property type="entry name" value="Egh16-like"/>
    <property type="match status" value="1"/>
</dbReference>
<evidence type="ECO:0000256" key="1">
    <source>
        <dbReference type="SAM" id="MobiDB-lite"/>
    </source>
</evidence>
<dbReference type="Proteomes" id="UP000683417">
    <property type="component" value="Unassembled WGS sequence"/>
</dbReference>
<comment type="caution">
    <text evidence="3">The sequence shown here is derived from an EMBL/GenBank/DDBJ whole genome shotgun (WGS) entry which is preliminary data.</text>
</comment>
<reference evidence="3" key="1">
    <citation type="submission" date="2020-10" db="EMBL/GenBank/DDBJ databases">
        <authorList>
            <person name="Muller C M."/>
        </authorList>
    </citation>
    <scope>NUCLEOTIDE SEQUENCE</scope>
    <source>
        <strain evidence="3">THUN-12</strain>
    </source>
</reference>
<feature type="region of interest" description="Disordered" evidence="1">
    <location>
        <begin position="240"/>
        <end position="271"/>
    </location>
</feature>
<name>A0A9W4DBV5_BLUGR</name>
<proteinExistence type="predicted"/>
<evidence type="ECO:0000256" key="2">
    <source>
        <dbReference type="SAM" id="SignalP"/>
    </source>
</evidence>
<accession>A0A9W4DBV5</accession>
<dbReference type="AlphaFoldDB" id="A0A9W4DBV5"/>
<protein>
    <submittedName>
        <fullName evidence="3">BgTH12-00489</fullName>
    </submittedName>
</protein>